<evidence type="ECO:0000313" key="2">
    <source>
        <dbReference type="EMBL" id="KHD98881.1"/>
    </source>
</evidence>
<dbReference type="AlphaFoldDB" id="A0A0A6VWC8"/>
<sequence length="343" mass="37215">MKIVVLGATGNVGTAVLRRLHAAPEVTHIVGVSREGPERGGEPYDGVEWHTVDVAAKESTAALAEIMAGADAVIHLVWLIRPNRDFALMHETNVDGLVHVLDAVVLAGVPQIVYPSSLGAYSPGPKDRAVDESWPVGGVETSHYNVQKAETEALLNRFEEVHPGIVVTRLRPGFLFQADAAPEIGDYFFGALVPRKLIARLRLPVLPFPEKFRFQTLHTDDVADAFWRVVQHRAGGAFNVAAEPVLGADGVAQVLGARRVLPVPPALVRALVAITYRLRLQPTDPGWIDLAGAVPIMDTTRIREVTGWSESVSSLEALRELVDNLDGREGLGNKEHRPRSPLV</sequence>
<evidence type="ECO:0000259" key="1">
    <source>
        <dbReference type="Pfam" id="PF01370"/>
    </source>
</evidence>
<gene>
    <name evidence="2" type="ORF">GY22_00455</name>
</gene>
<keyword evidence="3" id="KW-1185">Reference proteome</keyword>
<protein>
    <submittedName>
        <fullName evidence="2">Epimerase</fullName>
    </submittedName>
</protein>
<dbReference type="GO" id="GO:0005737">
    <property type="term" value="C:cytoplasm"/>
    <property type="evidence" value="ECO:0007669"/>
    <property type="project" value="TreeGrafter"/>
</dbReference>
<dbReference type="InterPro" id="IPR051783">
    <property type="entry name" value="NAD(P)-dependent_oxidoreduct"/>
</dbReference>
<dbReference type="Pfam" id="PF01370">
    <property type="entry name" value="Epimerase"/>
    <property type="match status" value="1"/>
</dbReference>
<dbReference type="Gene3D" id="3.40.50.720">
    <property type="entry name" value="NAD(P)-binding Rossmann-like Domain"/>
    <property type="match status" value="1"/>
</dbReference>
<proteinExistence type="predicted"/>
<evidence type="ECO:0000313" key="3">
    <source>
        <dbReference type="Proteomes" id="UP000030466"/>
    </source>
</evidence>
<dbReference type="GO" id="GO:0004029">
    <property type="term" value="F:aldehyde dehydrogenase (NAD+) activity"/>
    <property type="evidence" value="ECO:0007669"/>
    <property type="project" value="TreeGrafter"/>
</dbReference>
<dbReference type="Proteomes" id="UP000030466">
    <property type="component" value="Unassembled WGS sequence"/>
</dbReference>
<dbReference type="InterPro" id="IPR036291">
    <property type="entry name" value="NAD(P)-bd_dom_sf"/>
</dbReference>
<accession>A0A0A6VWC8</accession>
<dbReference type="SUPFAM" id="SSF51735">
    <property type="entry name" value="NAD(P)-binding Rossmann-fold domains"/>
    <property type="match status" value="1"/>
</dbReference>
<name>A0A0A6VWC8_KOCRO</name>
<organism evidence="2 3">
    <name type="scientific">Kocuria rosea subsp. polaris</name>
    <dbReference type="NCBI Taxonomy" id="136273"/>
    <lineage>
        <taxon>Bacteria</taxon>
        <taxon>Bacillati</taxon>
        <taxon>Actinomycetota</taxon>
        <taxon>Actinomycetes</taxon>
        <taxon>Micrococcales</taxon>
        <taxon>Micrococcaceae</taxon>
        <taxon>Kocuria</taxon>
    </lineage>
</organism>
<dbReference type="OrthoDB" id="3338687at2"/>
<dbReference type="PANTHER" id="PTHR48079:SF6">
    <property type="entry name" value="NAD(P)-BINDING DOMAIN-CONTAINING PROTEIN-RELATED"/>
    <property type="match status" value="1"/>
</dbReference>
<dbReference type="PANTHER" id="PTHR48079">
    <property type="entry name" value="PROTEIN YEEZ"/>
    <property type="match status" value="1"/>
</dbReference>
<comment type="caution">
    <text evidence="2">The sequence shown here is derived from an EMBL/GenBank/DDBJ whole genome shotgun (WGS) entry which is preliminary data.</text>
</comment>
<feature type="domain" description="NAD-dependent epimerase/dehydratase" evidence="1">
    <location>
        <begin position="3"/>
        <end position="241"/>
    </location>
</feature>
<reference evidence="2 3" key="1">
    <citation type="journal article" date="2003" name="Int. J. Syst. Evol. Microbiol.">
        <title>Kocuria polaris sp. nov., an orange-pigmented psychrophilic bacterium isolated from an Antarctic cyanobacterial mat sample.</title>
        <authorList>
            <person name="Reddy G.S."/>
            <person name="Prakash J.S."/>
            <person name="Prabahar V."/>
            <person name="Matsumoto G.I."/>
            <person name="Stackebrandt E."/>
            <person name="Shivaji S."/>
        </authorList>
    </citation>
    <scope>NUCLEOTIDE SEQUENCE [LARGE SCALE GENOMIC DNA]</scope>
    <source>
        <strain evidence="2 3">CMS 76or</strain>
    </source>
</reference>
<dbReference type="EMBL" id="JSUH01000001">
    <property type="protein sequence ID" value="KHD98881.1"/>
    <property type="molecule type" value="Genomic_DNA"/>
</dbReference>
<dbReference type="RefSeq" id="WP_035923295.1">
    <property type="nucleotide sequence ID" value="NZ_JSUH01000001.1"/>
</dbReference>
<dbReference type="InterPro" id="IPR001509">
    <property type="entry name" value="Epimerase_deHydtase"/>
</dbReference>